<protein>
    <submittedName>
        <fullName evidence="2">Uncharacterized protein</fullName>
    </submittedName>
</protein>
<organism evidence="2">
    <name type="scientific">uncultured Gemmatimonadaceae bacterium</name>
    <dbReference type="NCBI Taxonomy" id="246130"/>
    <lineage>
        <taxon>Bacteria</taxon>
        <taxon>Pseudomonadati</taxon>
        <taxon>Gemmatimonadota</taxon>
        <taxon>Gemmatimonadia</taxon>
        <taxon>Gemmatimonadales</taxon>
        <taxon>Gemmatimonadaceae</taxon>
        <taxon>environmental samples</taxon>
    </lineage>
</organism>
<dbReference type="EMBL" id="CADCTX010000281">
    <property type="protein sequence ID" value="CAA9310900.1"/>
    <property type="molecule type" value="Genomic_DNA"/>
</dbReference>
<feature type="compositionally biased region" description="Basic and acidic residues" evidence="1">
    <location>
        <begin position="263"/>
        <end position="276"/>
    </location>
</feature>
<feature type="compositionally biased region" description="Basic and acidic residues" evidence="1">
    <location>
        <begin position="309"/>
        <end position="328"/>
    </location>
</feature>
<feature type="compositionally biased region" description="Basic residues" evidence="1">
    <location>
        <begin position="1"/>
        <end position="11"/>
    </location>
</feature>
<dbReference type="AlphaFoldDB" id="A0A6J4KNG4"/>
<feature type="compositionally biased region" description="Basic and acidic residues" evidence="1">
    <location>
        <begin position="77"/>
        <end position="95"/>
    </location>
</feature>
<feature type="compositionally biased region" description="Basic and acidic residues" evidence="1">
    <location>
        <begin position="232"/>
        <end position="253"/>
    </location>
</feature>
<sequence>APPPRHPRRDRTRLGVCRPERSAPLPGAPHRAPPPPHGGRGARARREQQLRVRPAADGEPHAPGLERVRLAPLGVDGARDDAQRRPRPHPRLDARRARRGGGAAGRGERGIPDARGARARPRPEHRPADRQLRVVAQRVRRRAGVHRRGARALRWQRADARLRLTGGGAHDQRLGGRAHRRQDSDDHRRTDLCERRHVPDQRRLLQGRVARRLRPGGHARRFVPRARRAAARAHDAGGDRGRELPPRAGRDGGRAPLRQRRLRHDDRAPRQRGEHRGVHRLAHPGAMGRVDGGATPVHGRRRDAALPARVERPAQRPARRARDGDRPRPRARRPHRDQPRGRAVHLGGEAEDLRRRRREGHRGRRRDLGEGRHRERAARAHGARRPAVRRRPARAAHGGHPLRRQGGAARGAV</sequence>
<feature type="compositionally biased region" description="Basic and acidic residues" evidence="1">
    <location>
        <begin position="44"/>
        <end position="69"/>
    </location>
</feature>
<feature type="compositionally biased region" description="Basic residues" evidence="1">
    <location>
        <begin position="209"/>
        <end position="231"/>
    </location>
</feature>
<feature type="region of interest" description="Disordered" evidence="1">
    <location>
        <begin position="164"/>
        <end position="413"/>
    </location>
</feature>
<feature type="region of interest" description="Disordered" evidence="1">
    <location>
        <begin position="1"/>
        <end position="130"/>
    </location>
</feature>
<reference evidence="2" key="1">
    <citation type="submission" date="2020-02" db="EMBL/GenBank/DDBJ databases">
        <authorList>
            <person name="Meier V. D."/>
        </authorList>
    </citation>
    <scope>NUCLEOTIDE SEQUENCE</scope>
    <source>
        <strain evidence="2">AVDCRST_MAG40</strain>
    </source>
</reference>
<name>A0A6J4KNG4_9BACT</name>
<evidence type="ECO:0000313" key="2">
    <source>
        <dbReference type="EMBL" id="CAA9310900.1"/>
    </source>
</evidence>
<feature type="non-terminal residue" evidence="2">
    <location>
        <position position="1"/>
    </location>
</feature>
<accession>A0A6J4KNG4</accession>
<feature type="compositionally biased region" description="Basic residues" evidence="1">
    <location>
        <begin position="374"/>
        <end position="394"/>
    </location>
</feature>
<gene>
    <name evidence="2" type="ORF">AVDCRST_MAG40-968</name>
</gene>
<feature type="compositionally biased region" description="Basic residues" evidence="1">
    <location>
        <begin position="355"/>
        <end position="365"/>
    </location>
</feature>
<feature type="compositionally biased region" description="Basic and acidic residues" evidence="1">
    <location>
        <begin position="181"/>
        <end position="203"/>
    </location>
</feature>
<feature type="non-terminal residue" evidence="2">
    <location>
        <position position="413"/>
    </location>
</feature>
<feature type="compositionally biased region" description="Basic and acidic residues" evidence="1">
    <location>
        <begin position="106"/>
        <end position="130"/>
    </location>
</feature>
<proteinExistence type="predicted"/>
<evidence type="ECO:0000256" key="1">
    <source>
        <dbReference type="SAM" id="MobiDB-lite"/>
    </source>
</evidence>